<dbReference type="OrthoDB" id="5178565at2"/>
<dbReference type="Proteomes" id="UP000198967">
    <property type="component" value="Unassembled WGS sequence"/>
</dbReference>
<feature type="domain" description="Mycothiol-dependent maleylpyruvate isomerase metal-binding" evidence="1">
    <location>
        <begin position="7"/>
        <end position="55"/>
    </location>
</feature>
<keyword evidence="3" id="KW-1185">Reference proteome</keyword>
<dbReference type="InterPro" id="IPR034660">
    <property type="entry name" value="DinB/YfiT-like"/>
</dbReference>
<gene>
    <name evidence="2" type="ORF">SAMN05216377_112129</name>
</gene>
<accession>A0A1G7URF6</accession>
<dbReference type="STRING" id="366584.SAMN05216377_112129"/>
<organism evidence="2 3">
    <name type="scientific">Pseudonocardia oroxyli</name>
    <dbReference type="NCBI Taxonomy" id="366584"/>
    <lineage>
        <taxon>Bacteria</taxon>
        <taxon>Bacillati</taxon>
        <taxon>Actinomycetota</taxon>
        <taxon>Actinomycetes</taxon>
        <taxon>Pseudonocardiales</taxon>
        <taxon>Pseudonocardiaceae</taxon>
        <taxon>Pseudonocardia</taxon>
    </lineage>
</organism>
<dbReference type="NCBIfam" id="TIGR03083">
    <property type="entry name" value="maleylpyruvate isomerase family mycothiol-dependent enzyme"/>
    <property type="match status" value="1"/>
</dbReference>
<evidence type="ECO:0000313" key="2">
    <source>
        <dbReference type="EMBL" id="SDG50094.1"/>
    </source>
</evidence>
<reference evidence="2 3" key="1">
    <citation type="submission" date="2016-10" db="EMBL/GenBank/DDBJ databases">
        <authorList>
            <person name="de Groot N.N."/>
        </authorList>
    </citation>
    <scope>NUCLEOTIDE SEQUENCE [LARGE SCALE GENOMIC DNA]</scope>
    <source>
        <strain evidence="2 3">CGMCC 4.3143</strain>
    </source>
</reference>
<name>A0A1G7URF6_PSEOR</name>
<dbReference type="RefSeq" id="WP_093086588.1">
    <property type="nucleotide sequence ID" value="NZ_FNBE01000012.1"/>
</dbReference>
<dbReference type="GO" id="GO:0046872">
    <property type="term" value="F:metal ion binding"/>
    <property type="evidence" value="ECO:0007669"/>
    <property type="project" value="InterPro"/>
</dbReference>
<dbReference type="SUPFAM" id="SSF109854">
    <property type="entry name" value="DinB/YfiT-like putative metalloenzymes"/>
    <property type="match status" value="1"/>
</dbReference>
<protein>
    <submittedName>
        <fullName evidence="2">TIGR03083 family protein</fullName>
    </submittedName>
</protein>
<sequence length="192" mass="20836">MDAWIDTARAELADLLAGLTPAQWEQPSLCAGWRVREVAAHVALTAESPLTQVAAMVRSGFRFDRMVDATARAHAAVPTSQLADEVRGLVGVRRRPPGTVPADPLNDVLVHTQDIARPLGLDIAIPAEPATVAADLVWRRAFPFRARDRVRGRELVATDVEWRRGAGEPVEAPIGDLLLILTGRIPVPARQN</sequence>
<dbReference type="AlphaFoldDB" id="A0A1G7URF6"/>
<evidence type="ECO:0000313" key="3">
    <source>
        <dbReference type="Proteomes" id="UP000198967"/>
    </source>
</evidence>
<dbReference type="Pfam" id="PF11716">
    <property type="entry name" value="MDMPI_N"/>
    <property type="match status" value="1"/>
</dbReference>
<dbReference type="InterPro" id="IPR024344">
    <property type="entry name" value="MDMPI_metal-binding"/>
</dbReference>
<evidence type="ECO:0000259" key="1">
    <source>
        <dbReference type="Pfam" id="PF11716"/>
    </source>
</evidence>
<dbReference type="EMBL" id="FNBE01000012">
    <property type="protein sequence ID" value="SDG50094.1"/>
    <property type="molecule type" value="Genomic_DNA"/>
</dbReference>
<proteinExistence type="predicted"/>
<dbReference type="Gene3D" id="1.20.120.450">
    <property type="entry name" value="dinb family like domain"/>
    <property type="match status" value="1"/>
</dbReference>
<dbReference type="InterPro" id="IPR017517">
    <property type="entry name" value="Maleyloyr_isom"/>
</dbReference>